<feature type="non-terminal residue" evidence="2">
    <location>
        <position position="271"/>
    </location>
</feature>
<feature type="compositionally biased region" description="Basic and acidic residues" evidence="1">
    <location>
        <begin position="71"/>
        <end position="89"/>
    </location>
</feature>
<evidence type="ECO:0000313" key="2">
    <source>
        <dbReference type="EMBL" id="KAG9988135.1"/>
    </source>
</evidence>
<organism evidence="2 3">
    <name type="scientific">Aureobasidium melanogenum</name>
    <name type="common">Aureobasidium pullulans var. melanogenum</name>
    <dbReference type="NCBI Taxonomy" id="46634"/>
    <lineage>
        <taxon>Eukaryota</taxon>
        <taxon>Fungi</taxon>
        <taxon>Dikarya</taxon>
        <taxon>Ascomycota</taxon>
        <taxon>Pezizomycotina</taxon>
        <taxon>Dothideomycetes</taxon>
        <taxon>Dothideomycetidae</taxon>
        <taxon>Dothideales</taxon>
        <taxon>Saccotheciaceae</taxon>
        <taxon>Aureobasidium</taxon>
    </lineage>
</organism>
<comment type="caution">
    <text evidence="2">The sequence shown here is derived from an EMBL/GenBank/DDBJ whole genome shotgun (WGS) entry which is preliminary data.</text>
</comment>
<keyword evidence="3" id="KW-1185">Reference proteome</keyword>
<gene>
    <name evidence="2" type="ORF">KCU98_g2847</name>
</gene>
<evidence type="ECO:0000313" key="3">
    <source>
        <dbReference type="Proteomes" id="UP000729357"/>
    </source>
</evidence>
<protein>
    <submittedName>
        <fullName evidence="2">Uncharacterized protein</fullName>
    </submittedName>
</protein>
<feature type="region of interest" description="Disordered" evidence="1">
    <location>
        <begin position="22"/>
        <end position="139"/>
    </location>
</feature>
<dbReference type="AlphaFoldDB" id="A0A9P8G0T1"/>
<name>A0A9P8G0T1_AURME</name>
<dbReference type="Proteomes" id="UP000729357">
    <property type="component" value="Unassembled WGS sequence"/>
</dbReference>
<feature type="compositionally biased region" description="Low complexity" evidence="1">
    <location>
        <begin position="124"/>
        <end position="136"/>
    </location>
</feature>
<dbReference type="EMBL" id="JAHFXS010000172">
    <property type="protein sequence ID" value="KAG9988135.1"/>
    <property type="molecule type" value="Genomic_DNA"/>
</dbReference>
<sequence length="271" mass="29385">MPGSHDLSVENLRLHERIVEEEKQSKRVVKTATSAPTARHSSARLPAKPATVVTSQVGSKAGSKAGSKVGSKAESKTESKHETSHHNKEVLVVTVIEEGDEEEGEENSPPKAPSLASKHHNSKKPPSSANPPASKVSSHHNRNWDLYHIPAGIPLPPGFSKVSEFAALPNFDVKEYNDMALVRLPSLPAARSITSGAALPEKQVAKRYPASSHVSSSHHSKISSHHTKTKVLEDGGGGADFGDVVFEEVREVTKRRYVIKMPADKIGEWRY</sequence>
<accession>A0A9P8G0T1</accession>
<feature type="compositionally biased region" description="Acidic residues" evidence="1">
    <location>
        <begin position="97"/>
        <end position="106"/>
    </location>
</feature>
<feature type="region of interest" description="Disordered" evidence="1">
    <location>
        <begin position="212"/>
        <end position="235"/>
    </location>
</feature>
<evidence type="ECO:0000256" key="1">
    <source>
        <dbReference type="SAM" id="MobiDB-lite"/>
    </source>
</evidence>
<feature type="compositionally biased region" description="Polar residues" evidence="1">
    <location>
        <begin position="31"/>
        <end position="40"/>
    </location>
</feature>
<proteinExistence type="predicted"/>
<reference evidence="2" key="2">
    <citation type="submission" date="2021-08" db="EMBL/GenBank/DDBJ databases">
        <authorList>
            <person name="Gostincar C."/>
            <person name="Sun X."/>
            <person name="Song Z."/>
            <person name="Gunde-Cimerman N."/>
        </authorList>
    </citation>
    <scope>NUCLEOTIDE SEQUENCE</scope>
    <source>
        <strain evidence="2">EXF-9298</strain>
    </source>
</reference>
<feature type="compositionally biased region" description="Basic residues" evidence="1">
    <location>
        <begin position="216"/>
        <end position="229"/>
    </location>
</feature>
<reference evidence="2" key="1">
    <citation type="journal article" date="2021" name="J Fungi (Basel)">
        <title>Virulence traits and population genomics of the black yeast Aureobasidium melanogenum.</title>
        <authorList>
            <person name="Cernosa A."/>
            <person name="Sun X."/>
            <person name="Gostincar C."/>
            <person name="Fang C."/>
            <person name="Gunde-Cimerman N."/>
            <person name="Song Z."/>
        </authorList>
    </citation>
    <scope>NUCLEOTIDE SEQUENCE</scope>
    <source>
        <strain evidence="2">EXF-9298</strain>
    </source>
</reference>